<evidence type="ECO:0000256" key="3">
    <source>
        <dbReference type="ARBA" id="ARBA00022525"/>
    </source>
</evidence>
<dbReference type="InterPro" id="IPR013818">
    <property type="entry name" value="Lipase"/>
</dbReference>
<protein>
    <recommendedName>
        <fullName evidence="6">Lipase domain-containing protein</fullName>
    </recommendedName>
</protein>
<dbReference type="InterPro" id="IPR033906">
    <property type="entry name" value="Lipase_N"/>
</dbReference>
<feature type="signal peptide" evidence="5">
    <location>
        <begin position="1"/>
        <end position="17"/>
    </location>
</feature>
<dbReference type="GO" id="GO:0005615">
    <property type="term" value="C:extracellular space"/>
    <property type="evidence" value="ECO:0007669"/>
    <property type="project" value="TreeGrafter"/>
</dbReference>
<dbReference type="GO" id="GO:0016042">
    <property type="term" value="P:lipid catabolic process"/>
    <property type="evidence" value="ECO:0007669"/>
    <property type="project" value="TreeGrafter"/>
</dbReference>
<dbReference type="Gene3D" id="3.40.50.1820">
    <property type="entry name" value="alpha/beta hydrolase"/>
    <property type="match status" value="1"/>
</dbReference>
<comment type="subcellular location">
    <subcellularLocation>
        <location evidence="1">Secreted</location>
    </subcellularLocation>
</comment>
<keyword evidence="8" id="KW-1185">Reference proteome</keyword>
<dbReference type="PANTHER" id="PTHR11610">
    <property type="entry name" value="LIPASE"/>
    <property type="match status" value="1"/>
</dbReference>
<dbReference type="InterPro" id="IPR029058">
    <property type="entry name" value="AB_hydrolase_fold"/>
</dbReference>
<dbReference type="Proteomes" id="UP000663879">
    <property type="component" value="Unassembled WGS sequence"/>
</dbReference>
<accession>A0A813SZK5</accession>
<evidence type="ECO:0000313" key="8">
    <source>
        <dbReference type="Proteomes" id="UP000663879"/>
    </source>
</evidence>
<keyword evidence="5" id="KW-0732">Signal</keyword>
<comment type="caution">
    <text evidence="7">The sequence shown here is derived from an EMBL/GenBank/DDBJ whole genome shotgun (WGS) entry which is preliminary data.</text>
</comment>
<evidence type="ECO:0000256" key="4">
    <source>
        <dbReference type="RuleBase" id="RU004262"/>
    </source>
</evidence>
<name>A0A813SZK5_9BILA</name>
<feature type="chain" id="PRO_5032957932" description="Lipase domain-containing protein" evidence="5">
    <location>
        <begin position="18"/>
        <end position="311"/>
    </location>
</feature>
<reference evidence="7" key="1">
    <citation type="submission" date="2021-02" db="EMBL/GenBank/DDBJ databases">
        <authorList>
            <person name="Nowell W R."/>
        </authorList>
    </citation>
    <scope>NUCLEOTIDE SEQUENCE</scope>
    <source>
        <strain evidence="7">Ploen Becks lab</strain>
    </source>
</reference>
<comment type="similarity">
    <text evidence="2 4">Belongs to the AB hydrolase superfamily. Lipase family.</text>
</comment>
<dbReference type="EMBL" id="CAJNOC010000797">
    <property type="protein sequence ID" value="CAF0804017.1"/>
    <property type="molecule type" value="Genomic_DNA"/>
</dbReference>
<dbReference type="InterPro" id="IPR000734">
    <property type="entry name" value="TAG_lipase"/>
</dbReference>
<sequence length="311" mass="34875">MFKLFLIISCSIYVITCWPNFELYTKSRPNQYIQVKPSNLVSFGFSHSKDTKFIVHGFSSDSNALIEIKNQFLYNYDFNIIVIDWKLGAQAPDYYSAFINTREVGQKMASFIRDANITASKVHCIGHSLGAHICGFTGKSRRIGRITGLDPAGPLFKGKPYYSRLDKEDADFVDVIHTDSELGIQDSIGHLDFYPNGGASQAGCLFRSNDLVNSTNDDNKIIQFRIEPRGDVLSFFSCSHTRSNQLFAQSISKCPFKSVQCLDYNAFKSGACRITTCLSSLEGCPSMGFKAQKYFTNGKYYLDTTKSSPFC</sequence>
<dbReference type="CDD" id="cd00707">
    <property type="entry name" value="Pancreat_lipase_like"/>
    <property type="match status" value="1"/>
</dbReference>
<organism evidence="7 8">
    <name type="scientific">Brachionus calyciflorus</name>
    <dbReference type="NCBI Taxonomy" id="104777"/>
    <lineage>
        <taxon>Eukaryota</taxon>
        <taxon>Metazoa</taxon>
        <taxon>Spiralia</taxon>
        <taxon>Gnathifera</taxon>
        <taxon>Rotifera</taxon>
        <taxon>Eurotatoria</taxon>
        <taxon>Monogononta</taxon>
        <taxon>Pseudotrocha</taxon>
        <taxon>Ploima</taxon>
        <taxon>Brachionidae</taxon>
        <taxon>Brachionus</taxon>
    </lineage>
</organism>
<evidence type="ECO:0000256" key="5">
    <source>
        <dbReference type="SAM" id="SignalP"/>
    </source>
</evidence>
<evidence type="ECO:0000256" key="1">
    <source>
        <dbReference type="ARBA" id="ARBA00004613"/>
    </source>
</evidence>
<proteinExistence type="inferred from homology"/>
<dbReference type="Pfam" id="PF00151">
    <property type="entry name" value="Lipase"/>
    <property type="match status" value="1"/>
</dbReference>
<dbReference type="OrthoDB" id="199913at2759"/>
<evidence type="ECO:0000259" key="6">
    <source>
        <dbReference type="Pfam" id="PF00151"/>
    </source>
</evidence>
<dbReference type="PRINTS" id="PR00821">
    <property type="entry name" value="TAGLIPASE"/>
</dbReference>
<feature type="domain" description="Lipase" evidence="6">
    <location>
        <begin position="21"/>
        <end position="310"/>
    </location>
</feature>
<dbReference type="SUPFAM" id="SSF53474">
    <property type="entry name" value="alpha/beta-Hydrolases"/>
    <property type="match status" value="1"/>
</dbReference>
<evidence type="ECO:0000313" key="7">
    <source>
        <dbReference type="EMBL" id="CAF0804017.1"/>
    </source>
</evidence>
<dbReference type="GO" id="GO:0016298">
    <property type="term" value="F:lipase activity"/>
    <property type="evidence" value="ECO:0007669"/>
    <property type="project" value="InterPro"/>
</dbReference>
<dbReference type="AlphaFoldDB" id="A0A813SZK5"/>
<keyword evidence="3" id="KW-0964">Secreted</keyword>
<gene>
    <name evidence="7" type="ORF">OXX778_LOCUS6623</name>
</gene>
<evidence type="ECO:0000256" key="2">
    <source>
        <dbReference type="ARBA" id="ARBA00010701"/>
    </source>
</evidence>